<dbReference type="WBParaSite" id="MCU_010731-RA">
    <property type="protein sequence ID" value="MCU_010731-RA"/>
    <property type="gene ID" value="MCU_010731"/>
</dbReference>
<dbReference type="AlphaFoldDB" id="A0A5K3FRF1"/>
<dbReference type="InterPro" id="IPR013783">
    <property type="entry name" value="Ig-like_fold"/>
</dbReference>
<organism evidence="1">
    <name type="scientific">Mesocestoides corti</name>
    <name type="common">Flatworm</name>
    <dbReference type="NCBI Taxonomy" id="53468"/>
    <lineage>
        <taxon>Eukaryota</taxon>
        <taxon>Metazoa</taxon>
        <taxon>Spiralia</taxon>
        <taxon>Lophotrochozoa</taxon>
        <taxon>Platyhelminthes</taxon>
        <taxon>Cestoda</taxon>
        <taxon>Eucestoda</taxon>
        <taxon>Cyclophyllidea</taxon>
        <taxon>Mesocestoididae</taxon>
        <taxon>Mesocestoides</taxon>
    </lineage>
</organism>
<dbReference type="PANTHER" id="PTHR46348">
    <property type="entry name" value="DELETED IN LUNG AND ESOPHAGEAL CANCER PROTEIN 1"/>
    <property type="match status" value="1"/>
</dbReference>
<dbReference type="GO" id="GO:0008285">
    <property type="term" value="P:negative regulation of cell population proliferation"/>
    <property type="evidence" value="ECO:0007669"/>
    <property type="project" value="InterPro"/>
</dbReference>
<reference evidence="1" key="1">
    <citation type="submission" date="2019-11" db="UniProtKB">
        <authorList>
            <consortium name="WormBaseParasite"/>
        </authorList>
    </citation>
    <scope>IDENTIFICATION</scope>
</reference>
<protein>
    <submittedName>
        <fullName evidence="1">SHR-BD domain-containing protein</fullName>
    </submittedName>
</protein>
<dbReference type="Gene3D" id="2.60.40.10">
    <property type="entry name" value="Immunoglobulins"/>
    <property type="match status" value="1"/>
</dbReference>
<dbReference type="GO" id="GO:0005737">
    <property type="term" value="C:cytoplasm"/>
    <property type="evidence" value="ECO:0007669"/>
    <property type="project" value="TreeGrafter"/>
</dbReference>
<name>A0A5K3FRF1_MESCO</name>
<dbReference type="GO" id="GO:0015631">
    <property type="term" value="F:tubulin binding"/>
    <property type="evidence" value="ECO:0007669"/>
    <property type="project" value="TreeGrafter"/>
</dbReference>
<dbReference type="GO" id="GO:0005929">
    <property type="term" value="C:cilium"/>
    <property type="evidence" value="ECO:0007669"/>
    <property type="project" value="TreeGrafter"/>
</dbReference>
<proteinExistence type="predicted"/>
<evidence type="ECO:0000313" key="1">
    <source>
        <dbReference type="WBParaSite" id="MCU_010731-RA"/>
    </source>
</evidence>
<sequence>MGIHMPRECWIVINNTSGVPALCTLKLDNFESQERICFDEIVENDWQVQNRKVQDFCRRLLSTKKCFAISIDSIRVIGSLSNAFDTKTSAIDVPPYKSVAIRLVGCADIFGEFQDTLTISLEPSRVCSLGAQPLIARLPIVARACGSPVDFLTASKSVNKPIFNECYKTKVTDSNSYGLLLSSIPARETTANLGITSCISPNVRREVKLRNNSAFTIRVDWHLYRYSLSNNENHLLDLCAILNGCYHSVEGEEQKKDKSDDTPHLSLLLRPHEGRAVSRSSSSDKRFIEPTADDDDGTIRLWSHQTIIPPHNVASVFVDLNRVSASSQLGAKIRAYALGYISVDGAGRHVSLPEPLLCPQLRLNLKASVQQPMLELEYGDELSKHVVLAPGIGVNAPEPMRFTIGADNFILSASEIRSTCNASNHECLTAKHSDDEQLHIVEYSRVPKANVCLADRVWFLRRLRLRNRSPYGLGVQLEVTEGDFFFRDDYPLKAGHRNRLVKFLDPSIVKIEMVSRKRLIVKSESIESVLLGCLVKREKLSGTEVSTESEWFGRVSCELYNPEQAEIMKPAEDLMRVRVGVEGRLKLPEISVINTQALEFPDTFTSQSSMLDIKISNLGLSGTVWAVQFSNTLIGPHKSSKAGCQEAAFSINPRSGVLAAAGDPHLKDRAIITVEFKPLKSGLHVGELRIVDFLTRRSVALTLKGRGIDQHLPEITPW</sequence>
<dbReference type="InterPro" id="IPR033304">
    <property type="entry name" value="DLEC1"/>
</dbReference>
<dbReference type="PANTHER" id="PTHR46348:SF1">
    <property type="entry name" value="DELETED IN LUNG AND ESOPHAGEAL CANCER PROTEIN 1"/>
    <property type="match status" value="1"/>
</dbReference>
<accession>A0A5K3FRF1</accession>